<name>A0A5S4EI13_9PROT</name>
<dbReference type="Gene3D" id="3.55.30.10">
    <property type="entry name" value="Hsp33 domain"/>
    <property type="match status" value="1"/>
</dbReference>
<proteinExistence type="predicted"/>
<dbReference type="AlphaFoldDB" id="A0A5S4EI13"/>
<sequence>MLDDCLSRFLLDDLDIRGAVVRLGPAWRKMLANRNYSVAPAKGCVGQAKRG</sequence>
<evidence type="ECO:0000313" key="1">
    <source>
        <dbReference type="EMBL" id="TMQ74952.1"/>
    </source>
</evidence>
<reference evidence="1 2" key="1">
    <citation type="submission" date="2019-04" db="EMBL/GenBank/DDBJ databases">
        <title>A novel phosphate-accumulating bacterium identified in bioreactor for phosphate removal from wastewater.</title>
        <authorList>
            <person name="Kotlyarov R.Y."/>
            <person name="Beletsky A.V."/>
            <person name="Kallistova A.Y."/>
            <person name="Dorofeev A.G."/>
            <person name="Nikolaev Y.Y."/>
            <person name="Pimenov N.V."/>
            <person name="Ravin N.V."/>
            <person name="Mardanov A.V."/>
        </authorList>
    </citation>
    <scope>NUCLEOTIDE SEQUENCE [LARGE SCALE GENOMIC DNA]</scope>
    <source>
        <strain evidence="1 2">Bin19</strain>
    </source>
</reference>
<dbReference type="EMBL" id="SWAD01000135">
    <property type="protein sequence ID" value="TMQ74952.1"/>
    <property type="molecule type" value="Genomic_DNA"/>
</dbReference>
<dbReference type="SUPFAM" id="SSF64397">
    <property type="entry name" value="Hsp33 domain"/>
    <property type="match status" value="1"/>
</dbReference>
<dbReference type="OrthoDB" id="9793753at2"/>
<accession>A0A5S4EI13</accession>
<comment type="caution">
    <text evidence="1">The sequence shown here is derived from an EMBL/GenBank/DDBJ whole genome shotgun (WGS) entry which is preliminary data.</text>
</comment>
<gene>
    <name evidence="1" type="ORF">ACCUM_2340</name>
</gene>
<dbReference type="Proteomes" id="UP000306324">
    <property type="component" value="Unassembled WGS sequence"/>
</dbReference>
<dbReference type="InterPro" id="IPR016153">
    <property type="entry name" value="Heat_shock_Hsp33_N"/>
</dbReference>
<protein>
    <submittedName>
        <fullName evidence="1">Uncharacterized protein</fullName>
    </submittedName>
</protein>
<dbReference type="GO" id="GO:0005737">
    <property type="term" value="C:cytoplasm"/>
    <property type="evidence" value="ECO:0007669"/>
    <property type="project" value="InterPro"/>
</dbReference>
<dbReference type="GO" id="GO:0006457">
    <property type="term" value="P:protein folding"/>
    <property type="evidence" value="ECO:0007669"/>
    <property type="project" value="InterPro"/>
</dbReference>
<evidence type="ECO:0000313" key="2">
    <source>
        <dbReference type="Proteomes" id="UP000306324"/>
    </source>
</evidence>
<keyword evidence="2" id="KW-1185">Reference proteome</keyword>
<dbReference type="Pfam" id="PF01430">
    <property type="entry name" value="HSP33"/>
    <property type="match status" value="1"/>
</dbReference>
<organism evidence="1 2">
    <name type="scientific">Candidatus Accumulibacter phosphatis</name>
    <dbReference type="NCBI Taxonomy" id="327160"/>
    <lineage>
        <taxon>Bacteria</taxon>
        <taxon>Pseudomonadati</taxon>
        <taxon>Pseudomonadota</taxon>
        <taxon>Betaproteobacteria</taxon>
        <taxon>Candidatus Accumulibacter</taxon>
    </lineage>
</organism>
<dbReference type="InterPro" id="IPR000397">
    <property type="entry name" value="Heat_shock_Hsp33"/>
</dbReference>
<dbReference type="GO" id="GO:0051082">
    <property type="term" value="F:unfolded protein binding"/>
    <property type="evidence" value="ECO:0007669"/>
    <property type="project" value="InterPro"/>
</dbReference>